<evidence type="ECO:0000256" key="1">
    <source>
        <dbReference type="SAM" id="Phobius"/>
    </source>
</evidence>
<reference evidence="2 3" key="1">
    <citation type="submission" date="2019-03" db="EMBL/GenBank/DDBJ databases">
        <authorList>
            <consortium name="Pathogen Informatics"/>
        </authorList>
    </citation>
    <scope>NUCLEOTIDE SEQUENCE [LARGE SCALE GENOMIC DNA]</scope>
    <source>
        <strain evidence="2 3">NCTC12993</strain>
    </source>
</reference>
<keyword evidence="1" id="KW-0812">Transmembrane</keyword>
<keyword evidence="1" id="KW-0472">Membrane</keyword>
<keyword evidence="1" id="KW-1133">Transmembrane helix</keyword>
<accession>A0A485CTG4</accession>
<keyword evidence="3" id="KW-1185">Reference proteome</keyword>
<evidence type="ECO:0000313" key="2">
    <source>
        <dbReference type="EMBL" id="VFS88099.1"/>
    </source>
</evidence>
<gene>
    <name evidence="2" type="ORF">NCTC12993_07069</name>
</gene>
<sequence length="71" mass="7599">MSVPQTVNEFITRYTVIFIQGGSDGTAGPLAATKLLGQMMMQEAETMAFSDAFLLVSLLLFMAFRAGSCNG</sequence>
<dbReference type="EMBL" id="CAADJD010000028">
    <property type="protein sequence ID" value="VFS88099.1"/>
    <property type="molecule type" value="Genomic_DNA"/>
</dbReference>
<evidence type="ECO:0000313" key="3">
    <source>
        <dbReference type="Proteomes" id="UP000401081"/>
    </source>
</evidence>
<name>A0A485CTG4_KLUCR</name>
<protein>
    <submittedName>
        <fullName evidence="2">Uncharacterized protein</fullName>
    </submittedName>
</protein>
<dbReference type="AlphaFoldDB" id="A0A485CTG4"/>
<organism evidence="2 3">
    <name type="scientific">Kluyvera cryocrescens</name>
    <name type="common">Kluyvera citrophila</name>
    <dbReference type="NCBI Taxonomy" id="580"/>
    <lineage>
        <taxon>Bacteria</taxon>
        <taxon>Pseudomonadati</taxon>
        <taxon>Pseudomonadota</taxon>
        <taxon>Gammaproteobacteria</taxon>
        <taxon>Enterobacterales</taxon>
        <taxon>Enterobacteriaceae</taxon>
        <taxon>Kluyvera</taxon>
    </lineage>
</organism>
<dbReference type="Proteomes" id="UP000401081">
    <property type="component" value="Unassembled WGS sequence"/>
</dbReference>
<feature type="transmembrane region" description="Helical" evidence="1">
    <location>
        <begin position="46"/>
        <end position="64"/>
    </location>
</feature>
<proteinExistence type="predicted"/>